<dbReference type="InterPro" id="IPR008969">
    <property type="entry name" value="CarboxyPept-like_regulatory"/>
</dbReference>
<dbReference type="STRING" id="869213.GCA_000517085_03393"/>
<evidence type="ECO:0000259" key="7">
    <source>
        <dbReference type="Pfam" id="PF07715"/>
    </source>
</evidence>
<evidence type="ECO:0000256" key="1">
    <source>
        <dbReference type="ARBA" id="ARBA00004442"/>
    </source>
</evidence>
<dbReference type="RefSeq" id="WP_027472808.1">
    <property type="nucleotide sequence ID" value="NZ_BAMD01000009.1"/>
</dbReference>
<dbReference type="GO" id="GO:0009279">
    <property type="term" value="C:cell outer membrane"/>
    <property type="evidence" value="ECO:0007669"/>
    <property type="project" value="UniProtKB-SubCell"/>
</dbReference>
<dbReference type="InterPro" id="IPR012910">
    <property type="entry name" value="Plug_dom"/>
</dbReference>
<dbReference type="Pfam" id="PF00593">
    <property type="entry name" value="TonB_dep_Rec_b-barrel"/>
    <property type="match status" value="1"/>
</dbReference>
<proteinExistence type="inferred from homology"/>
<evidence type="ECO:0000256" key="2">
    <source>
        <dbReference type="ARBA" id="ARBA00023136"/>
    </source>
</evidence>
<dbReference type="InterPro" id="IPR037066">
    <property type="entry name" value="Plug_dom_sf"/>
</dbReference>
<keyword evidence="3" id="KW-0998">Cell outer membrane</keyword>
<evidence type="ECO:0000256" key="5">
    <source>
        <dbReference type="SAM" id="SignalP"/>
    </source>
</evidence>
<dbReference type="AlphaFoldDB" id="W7Y4G2"/>
<comment type="similarity">
    <text evidence="4">Belongs to the TonB-dependent receptor family.</text>
</comment>
<organism evidence="8 9">
    <name type="scientific">Saccharicrinis fermentans DSM 9555 = JCM 21142</name>
    <dbReference type="NCBI Taxonomy" id="869213"/>
    <lineage>
        <taxon>Bacteria</taxon>
        <taxon>Pseudomonadati</taxon>
        <taxon>Bacteroidota</taxon>
        <taxon>Bacteroidia</taxon>
        <taxon>Marinilabiliales</taxon>
        <taxon>Marinilabiliaceae</taxon>
        <taxon>Saccharicrinis</taxon>
    </lineage>
</organism>
<feature type="signal peptide" evidence="5">
    <location>
        <begin position="1"/>
        <end position="18"/>
    </location>
</feature>
<dbReference type="PANTHER" id="PTHR40980">
    <property type="entry name" value="PLUG DOMAIN-CONTAINING PROTEIN"/>
    <property type="match status" value="1"/>
</dbReference>
<evidence type="ECO:0000313" key="9">
    <source>
        <dbReference type="Proteomes" id="UP000019402"/>
    </source>
</evidence>
<evidence type="ECO:0000259" key="6">
    <source>
        <dbReference type="Pfam" id="PF00593"/>
    </source>
</evidence>
<reference evidence="8 9" key="1">
    <citation type="journal article" date="2014" name="Genome Announc.">
        <title>Draft Genome Sequence of Cytophaga fermentans JCM 21142T, a Facultative Anaerobe Isolated from Marine Mud.</title>
        <authorList>
            <person name="Starns D."/>
            <person name="Oshima K."/>
            <person name="Suda W."/>
            <person name="Iino T."/>
            <person name="Yuki M."/>
            <person name="Inoue J."/>
            <person name="Kitamura K."/>
            <person name="Iida T."/>
            <person name="Darby A."/>
            <person name="Hattori M."/>
            <person name="Ohkuma M."/>
        </authorList>
    </citation>
    <scope>NUCLEOTIDE SEQUENCE [LARGE SCALE GENOMIC DNA]</scope>
    <source>
        <strain evidence="8 9">JCM 21142</strain>
    </source>
</reference>
<feature type="domain" description="TonB-dependent receptor plug" evidence="7">
    <location>
        <begin position="128"/>
        <end position="228"/>
    </location>
</feature>
<dbReference type="Pfam" id="PF13715">
    <property type="entry name" value="CarbopepD_reg_2"/>
    <property type="match status" value="1"/>
</dbReference>
<comment type="caution">
    <text evidence="8">The sequence shown here is derived from an EMBL/GenBank/DDBJ whole genome shotgun (WGS) entry which is preliminary data.</text>
</comment>
<sequence>MKNLFIVFFVLVSVWAQAQNGKIRGTVIDGTNGETLVGVTVFVKGTTTGTITDLDGKYSIDLAAGTYDIQISYISYETIIVEGVEVKANDITVMNDVHLGQNVQDIEEVVIKAKVMRTTETALQTMKKKSTVMLDGISASKIQLIGDATAVEAAKRITGVSIQDGKYIYVRGLGDRYSKTTLNGMDIPGLDPDKNSIQMDIFPTNLINNMMVSKNFTADLPADFTGGVMNVETKDFPERKIFSVSVGTSYNPDMHFNADYLTYEGGDLDFLGMDDGTRKLPSNARQEAIPSPISGHSSEEANAFINSFNPELGAKSKTSPTDFSIGISYGNQIDLGSNKENYADKAPKLGYVFSASYKSKYKYYDQYEYGDYQLNKDKSKFEMVNATTQDGRLGEHEVLIGLLGGVAYKTNLSKLRFTVMRLQSGESKAGQFYIDNNSLALGQSGYLAYANNLQYNERSLTNALLNGKHVLNNTGWEVDWRISPTLSISNDPDIRKTAFTFGENDTTFSAGAGGNPTRIWRELKEISLSSKFDITKKYKFKGNDASLKFGASYTYKDRDYEIIKYDLVNFGGQPTWNSLDANLVLIPENIYPYGANFYYQTDYSNPNPNEYSANSSNIAFYLSNEFNVFAKLKTTLGLRFESFVMNHTGRDQAGAQGSSFGKVLKNEKVLNSFDMFPSINLIYTLSNEQNLRASFSRTTARPSFKELSFAQIIDPLSNTIFNGALHVYGDGGGNLSATYINNYDLRWEVFLKEGQMFSVSGFYKQFEDPIELVRIPEQQTSTEYQPRNVGDGNLMGLELEFRKNLAFMSLNNLNLSGNLTLVDSKVEMTDTEYNSRKSLERNGEDIDNKRVMAGQAPYVINAGITYGLRSKGFDAGIFYNVKGETLSIVGGGIFPDVYVKPFNSLNLSVNKKFGQTQRLLIEFKVSNLLNNDYDEVYQAYKAQDQTFKKYSPGQSFSIGVKYKL</sequence>
<evidence type="ECO:0000313" key="8">
    <source>
        <dbReference type="EMBL" id="GAF02473.1"/>
    </source>
</evidence>
<dbReference type="Gene3D" id="2.40.170.20">
    <property type="entry name" value="TonB-dependent receptor, beta-barrel domain"/>
    <property type="match status" value="1"/>
</dbReference>
<protein>
    <submittedName>
        <fullName evidence="8">Outer membrane receptor for ferrienterochelin and colicins</fullName>
    </submittedName>
</protein>
<dbReference type="PANTHER" id="PTHR40980:SF5">
    <property type="entry name" value="TONB-DEPENDENT RECEPTOR"/>
    <property type="match status" value="1"/>
</dbReference>
<dbReference type="SUPFAM" id="SSF49464">
    <property type="entry name" value="Carboxypeptidase regulatory domain-like"/>
    <property type="match status" value="1"/>
</dbReference>
<dbReference type="Gene3D" id="2.170.130.10">
    <property type="entry name" value="TonB-dependent receptor, plug domain"/>
    <property type="match status" value="1"/>
</dbReference>
<evidence type="ECO:0000256" key="4">
    <source>
        <dbReference type="RuleBase" id="RU003357"/>
    </source>
</evidence>
<dbReference type="Pfam" id="PF07715">
    <property type="entry name" value="Plug"/>
    <property type="match status" value="1"/>
</dbReference>
<keyword evidence="9" id="KW-1185">Reference proteome</keyword>
<keyword evidence="4" id="KW-0798">TonB box</keyword>
<comment type="subcellular location">
    <subcellularLocation>
        <location evidence="1 4">Cell outer membrane</location>
    </subcellularLocation>
</comment>
<gene>
    <name evidence="8" type="ORF">JCM21142_31108</name>
</gene>
<dbReference type="SUPFAM" id="SSF56935">
    <property type="entry name" value="Porins"/>
    <property type="match status" value="1"/>
</dbReference>
<evidence type="ECO:0000256" key="3">
    <source>
        <dbReference type="ARBA" id="ARBA00023237"/>
    </source>
</evidence>
<keyword evidence="2 4" id="KW-0472">Membrane</keyword>
<dbReference type="Proteomes" id="UP000019402">
    <property type="component" value="Unassembled WGS sequence"/>
</dbReference>
<keyword evidence="8" id="KW-0675">Receptor</keyword>
<feature type="chain" id="PRO_5004904142" evidence="5">
    <location>
        <begin position="19"/>
        <end position="964"/>
    </location>
</feature>
<dbReference type="InterPro" id="IPR000531">
    <property type="entry name" value="Beta-barrel_TonB"/>
</dbReference>
<feature type="domain" description="TonB-dependent receptor-like beta-barrel" evidence="6">
    <location>
        <begin position="471"/>
        <end position="928"/>
    </location>
</feature>
<dbReference type="EMBL" id="BAMD01000009">
    <property type="protein sequence ID" value="GAF02473.1"/>
    <property type="molecule type" value="Genomic_DNA"/>
</dbReference>
<dbReference type="eggNOG" id="COG1629">
    <property type="taxonomic scope" value="Bacteria"/>
</dbReference>
<accession>W7Y4G2</accession>
<dbReference type="InterPro" id="IPR036942">
    <property type="entry name" value="Beta-barrel_TonB_sf"/>
</dbReference>
<name>W7Y4G2_9BACT</name>
<dbReference type="Gene3D" id="2.60.40.1120">
    <property type="entry name" value="Carboxypeptidase-like, regulatory domain"/>
    <property type="match status" value="1"/>
</dbReference>
<keyword evidence="5" id="KW-0732">Signal</keyword>